<protein>
    <recommendedName>
        <fullName evidence="6">HBS1-like protein N-terminal domain-containing protein</fullName>
    </recommendedName>
</protein>
<evidence type="ECO:0000256" key="1">
    <source>
        <dbReference type="ARBA" id="ARBA00004496"/>
    </source>
</evidence>
<evidence type="ECO:0000256" key="5">
    <source>
        <dbReference type="ARBA" id="ARBA00022917"/>
    </source>
</evidence>
<organism evidence="7">
    <name type="scientific">Photinus pyralis</name>
    <name type="common">Common eastern firefly</name>
    <name type="synonym">Lampyris pyralis</name>
    <dbReference type="NCBI Taxonomy" id="7054"/>
    <lineage>
        <taxon>Eukaryota</taxon>
        <taxon>Metazoa</taxon>
        <taxon>Ecdysozoa</taxon>
        <taxon>Arthropoda</taxon>
        <taxon>Hexapoda</taxon>
        <taxon>Insecta</taxon>
        <taxon>Pterygota</taxon>
        <taxon>Neoptera</taxon>
        <taxon>Endopterygota</taxon>
        <taxon>Coleoptera</taxon>
        <taxon>Polyphaga</taxon>
        <taxon>Elateriformia</taxon>
        <taxon>Elateroidea</taxon>
        <taxon>Lampyridae</taxon>
        <taxon>Lampyrinae</taxon>
        <taxon>Photinus</taxon>
    </lineage>
</organism>
<evidence type="ECO:0000256" key="4">
    <source>
        <dbReference type="ARBA" id="ARBA00022801"/>
    </source>
</evidence>
<keyword evidence="5" id="KW-0648">Protein biosynthesis</keyword>
<evidence type="ECO:0000259" key="6">
    <source>
        <dbReference type="Pfam" id="PF08938"/>
    </source>
</evidence>
<name>A0A1Y1M393_PHOPY</name>
<proteinExistence type="predicted"/>
<dbReference type="SUPFAM" id="SSF109732">
    <property type="entry name" value="HBS1-like domain"/>
    <property type="match status" value="1"/>
</dbReference>
<dbReference type="Pfam" id="PF08938">
    <property type="entry name" value="HBS1_N"/>
    <property type="match status" value="1"/>
</dbReference>
<evidence type="ECO:0000256" key="2">
    <source>
        <dbReference type="ARBA" id="ARBA00022490"/>
    </source>
</evidence>
<comment type="subcellular location">
    <subcellularLocation>
        <location evidence="1">Cytoplasm</location>
    </subcellularLocation>
</comment>
<dbReference type="GO" id="GO:0006412">
    <property type="term" value="P:translation"/>
    <property type="evidence" value="ECO:0007669"/>
    <property type="project" value="UniProtKB-KW"/>
</dbReference>
<evidence type="ECO:0000256" key="3">
    <source>
        <dbReference type="ARBA" id="ARBA00022553"/>
    </source>
</evidence>
<dbReference type="AlphaFoldDB" id="A0A1Y1M393"/>
<reference evidence="7" key="1">
    <citation type="journal article" date="2016" name="Sci. Rep.">
        <title>Molecular characterization of firefly nuptial gifts: a multi-omics approach sheds light on postcopulatory sexual selection.</title>
        <authorList>
            <person name="Al-Wathiqui N."/>
            <person name="Fallon T.R."/>
            <person name="South A."/>
            <person name="Weng J.K."/>
            <person name="Lewis S.M."/>
        </authorList>
    </citation>
    <scope>NUCLEOTIDE SEQUENCE</scope>
</reference>
<accession>A0A1Y1M393</accession>
<keyword evidence="3" id="KW-0597">Phosphoprotein</keyword>
<dbReference type="GO" id="GO:0005737">
    <property type="term" value="C:cytoplasm"/>
    <property type="evidence" value="ECO:0007669"/>
    <property type="project" value="UniProtKB-SubCell"/>
</dbReference>
<evidence type="ECO:0000313" key="7">
    <source>
        <dbReference type="EMBL" id="JAV80163.1"/>
    </source>
</evidence>
<dbReference type="InterPro" id="IPR015033">
    <property type="entry name" value="HBS1-like_N"/>
</dbReference>
<keyword evidence="4" id="KW-0378">Hydrolase</keyword>
<dbReference type="Gene3D" id="1.10.8.10">
    <property type="entry name" value="DNA helicase RuvA subunit, C-terminal domain"/>
    <property type="match status" value="1"/>
</dbReference>
<feature type="domain" description="HBS1-like protein N-terminal" evidence="6">
    <location>
        <begin position="62"/>
        <end position="121"/>
    </location>
</feature>
<keyword evidence="2" id="KW-0963">Cytoplasm</keyword>
<dbReference type="InterPro" id="IPR037189">
    <property type="entry name" value="HBS1-like_N_sf"/>
</dbReference>
<sequence>MSRHRNIRSINVNEEYEGYDDVYGHSVEDDYCVSPSEAAFVYDREGSKSKQKISAFFQSVTEENEEPESREANLSEIDKARLESCIEQINQVLGCGISRQELINIILLYNFNVEKAINFILGCPQYKHVTEKKGDALLKKSFTIPKLNAKIPMNFKREPLKADSSSFSSFNELSRSHLLSVSPNTVKFIKPRLCNDVGKLAGDLRKVNVSGNRSEPDTDNVLDSCHVDLTKALRVVTSAPQLRASEQAESETFTPDFIDCEIVIAPPQAKTAEVFGTRKLLKKIGRKKVSAFGKALCLRYSRPVPFVSHISDRVYSGIPQFLFNCPSPDDIRISSLHNRLKLQK</sequence>
<dbReference type="GO" id="GO:0016787">
    <property type="term" value="F:hydrolase activity"/>
    <property type="evidence" value="ECO:0007669"/>
    <property type="project" value="UniProtKB-KW"/>
</dbReference>
<dbReference type="EMBL" id="GEZM01041783">
    <property type="protein sequence ID" value="JAV80163.1"/>
    <property type="molecule type" value="Transcribed_RNA"/>
</dbReference>